<sequence length="208" mass="23113">MLPVLYSFRRCPFAMRARMALLVSGQAVELREIVLRAKPQAMLDASPKGTVPVLLLPDATVIDQSLDIMRWALGRHDPEGWLQGDDRALIDTFDGPFKHHLDRYKYPNRHGSDPIEHRAAGMAFLDMLDQRLAASAFLCGPLRTLADVALFPFVRQFAATDQAWFDTQPVPQVHAWLAGLIASDLFGAAMLRLPPWQPGDAPVLFATG</sequence>
<dbReference type="InterPro" id="IPR036249">
    <property type="entry name" value="Thioredoxin-like_sf"/>
</dbReference>
<dbReference type="Gene3D" id="1.20.1050.10">
    <property type="match status" value="1"/>
</dbReference>
<keyword evidence="3" id="KW-1185">Reference proteome</keyword>
<dbReference type="GO" id="GO:0016740">
    <property type="term" value="F:transferase activity"/>
    <property type="evidence" value="ECO:0007669"/>
    <property type="project" value="UniProtKB-KW"/>
</dbReference>
<reference evidence="2 3" key="1">
    <citation type="submission" date="2018-05" db="EMBL/GenBank/DDBJ databases">
        <title>Genomic Encyclopedia of Type Strains, Phase IV (KMG-IV): sequencing the most valuable type-strain genomes for metagenomic binning, comparative biology and taxonomic classification.</title>
        <authorList>
            <person name="Goeker M."/>
        </authorList>
    </citation>
    <scope>NUCLEOTIDE SEQUENCE [LARGE SCALE GENOMIC DNA]</scope>
    <source>
        <strain evidence="2 3">DSM 3183</strain>
    </source>
</reference>
<dbReference type="PROSITE" id="PS50404">
    <property type="entry name" value="GST_NTER"/>
    <property type="match status" value="1"/>
</dbReference>
<gene>
    <name evidence="2" type="ORF">C7451_11129</name>
</gene>
<dbReference type="SUPFAM" id="SSF52833">
    <property type="entry name" value="Thioredoxin-like"/>
    <property type="match status" value="1"/>
</dbReference>
<dbReference type="InterPro" id="IPR036282">
    <property type="entry name" value="Glutathione-S-Trfase_C_sf"/>
</dbReference>
<dbReference type="EMBL" id="QJJM01000011">
    <property type="protein sequence ID" value="PXW72908.1"/>
    <property type="molecule type" value="Genomic_DNA"/>
</dbReference>
<feature type="domain" description="GST N-terminal" evidence="1">
    <location>
        <begin position="1"/>
        <end position="80"/>
    </location>
</feature>
<accession>A0A2V3UW48</accession>
<evidence type="ECO:0000259" key="1">
    <source>
        <dbReference type="PROSITE" id="PS50404"/>
    </source>
</evidence>
<dbReference type="Gene3D" id="3.40.30.10">
    <property type="entry name" value="Glutaredoxin"/>
    <property type="match status" value="1"/>
</dbReference>
<dbReference type="InterPro" id="IPR004045">
    <property type="entry name" value="Glutathione_S-Trfase_N"/>
</dbReference>
<comment type="caution">
    <text evidence="2">The sequence shown here is derived from an EMBL/GenBank/DDBJ whole genome shotgun (WGS) entry which is preliminary data.</text>
</comment>
<dbReference type="PANTHER" id="PTHR43968">
    <property type="match status" value="1"/>
</dbReference>
<proteinExistence type="predicted"/>
<dbReference type="CDD" id="cd03196">
    <property type="entry name" value="GST_C_5"/>
    <property type="match status" value="1"/>
</dbReference>
<dbReference type="SFLD" id="SFLDS00019">
    <property type="entry name" value="Glutathione_Transferase_(cytos"/>
    <property type="match status" value="1"/>
</dbReference>
<name>A0A2V3UW48_9SPHN</name>
<dbReference type="SUPFAM" id="SSF47616">
    <property type="entry name" value="GST C-terminal domain-like"/>
    <property type="match status" value="1"/>
</dbReference>
<evidence type="ECO:0000313" key="2">
    <source>
        <dbReference type="EMBL" id="PXW72908.1"/>
    </source>
</evidence>
<dbReference type="PANTHER" id="PTHR43968:SF6">
    <property type="entry name" value="GLUTATHIONE S-TRANSFERASE OMEGA"/>
    <property type="match status" value="1"/>
</dbReference>
<dbReference type="AlphaFoldDB" id="A0A2V3UW48"/>
<dbReference type="GO" id="GO:0005737">
    <property type="term" value="C:cytoplasm"/>
    <property type="evidence" value="ECO:0007669"/>
    <property type="project" value="TreeGrafter"/>
</dbReference>
<dbReference type="CDD" id="cd03060">
    <property type="entry name" value="GST_N_Omega_like"/>
    <property type="match status" value="1"/>
</dbReference>
<keyword evidence="2" id="KW-0808">Transferase</keyword>
<organism evidence="2 3">
    <name type="scientific">Blastomonas natatoria</name>
    <dbReference type="NCBI Taxonomy" id="34015"/>
    <lineage>
        <taxon>Bacteria</taxon>
        <taxon>Pseudomonadati</taxon>
        <taxon>Pseudomonadota</taxon>
        <taxon>Alphaproteobacteria</taxon>
        <taxon>Sphingomonadales</taxon>
        <taxon>Sphingomonadaceae</taxon>
        <taxon>Blastomonas</taxon>
    </lineage>
</organism>
<evidence type="ECO:0000313" key="3">
    <source>
        <dbReference type="Proteomes" id="UP000248014"/>
    </source>
</evidence>
<dbReference type="InterPro" id="IPR040079">
    <property type="entry name" value="Glutathione_S-Trfase"/>
</dbReference>
<protein>
    <submittedName>
        <fullName evidence="2">Glutathione S-transferase</fullName>
    </submittedName>
</protein>
<dbReference type="Pfam" id="PF13410">
    <property type="entry name" value="GST_C_2"/>
    <property type="match status" value="1"/>
</dbReference>
<dbReference type="Pfam" id="PF13417">
    <property type="entry name" value="GST_N_3"/>
    <property type="match status" value="1"/>
</dbReference>
<dbReference type="Proteomes" id="UP000248014">
    <property type="component" value="Unassembled WGS sequence"/>
</dbReference>
<dbReference type="InterPro" id="IPR050983">
    <property type="entry name" value="GST_Omega/HSP26"/>
</dbReference>